<evidence type="ECO:0000313" key="3">
    <source>
        <dbReference type="Proteomes" id="UP000185911"/>
    </source>
</evidence>
<evidence type="ECO:0000313" key="2">
    <source>
        <dbReference type="EMBL" id="OLP06383.1"/>
    </source>
</evidence>
<proteinExistence type="predicted"/>
<dbReference type="RefSeq" id="WP_075586825.1">
    <property type="nucleotide sequence ID" value="NZ_MSYM01000013.1"/>
</dbReference>
<dbReference type="AlphaFoldDB" id="A0A1Q8YEB9"/>
<organism evidence="2 3">
    <name type="scientific">Rhodoferax antarcticus ANT.BR</name>
    <dbReference type="NCBI Taxonomy" id="1111071"/>
    <lineage>
        <taxon>Bacteria</taxon>
        <taxon>Pseudomonadati</taxon>
        <taxon>Pseudomonadota</taxon>
        <taxon>Betaproteobacteria</taxon>
        <taxon>Burkholderiales</taxon>
        <taxon>Comamonadaceae</taxon>
        <taxon>Rhodoferax</taxon>
    </lineage>
</organism>
<gene>
    <name evidence="2" type="ORF">BLL52_2619</name>
</gene>
<evidence type="ECO:0000256" key="1">
    <source>
        <dbReference type="SAM" id="Phobius"/>
    </source>
</evidence>
<keyword evidence="1" id="KW-0812">Transmembrane</keyword>
<dbReference type="InterPro" id="IPR012902">
    <property type="entry name" value="N_methyl_site"/>
</dbReference>
<sequence length="162" mass="16818">MSSNRPRQTGFTLIELIIFIVVVSAGLAGILSVMNTTVKSSADPMVRKQAIAIAESLLEEILLKDYCDPDTVTAGTPPTCGTYTVEASRSLYDDVKDYAGYSTTSGIVDLVGDAIPGLALYNIAGVTVGDSTDLTGVAAKKITVSVSGPAGTISLSGYRANY</sequence>
<dbReference type="EMBL" id="MSYM01000013">
    <property type="protein sequence ID" value="OLP06383.1"/>
    <property type="molecule type" value="Genomic_DNA"/>
</dbReference>
<reference evidence="2 3" key="1">
    <citation type="submission" date="2017-01" db="EMBL/GenBank/DDBJ databases">
        <title>Genome sequence of Rhodoferax antarcticus ANT.BR, a psychrophilic purple nonsulfur bacterium from an Antarctic microbial mat.</title>
        <authorList>
            <person name="Baker J."/>
            <person name="Riester C."/>
            <person name="Skinner B."/>
            <person name="Newell A."/>
            <person name="Swingley W."/>
            <person name="Madigan M."/>
            <person name="Jung D."/>
            <person name="Asao M."/>
            <person name="Chen M."/>
            <person name="Loughlin P."/>
            <person name="Pan H."/>
            <person name="Lin S."/>
            <person name="Li N."/>
            <person name="Shaw J."/>
            <person name="Prado M."/>
            <person name="Sherman C."/>
            <person name="Li X."/>
            <person name="Tang J."/>
            <person name="Blankenship R."/>
            <person name="Zhao T."/>
            <person name="Touchman J."/>
            <person name="Sattley M."/>
        </authorList>
    </citation>
    <scope>NUCLEOTIDE SEQUENCE [LARGE SCALE GENOMIC DNA]</scope>
    <source>
        <strain evidence="2 3">ANT.BR</strain>
    </source>
</reference>
<name>A0A1Q8YEB9_9BURK</name>
<keyword evidence="1" id="KW-1133">Transmembrane helix</keyword>
<dbReference type="STRING" id="81479.RA876_07190"/>
<keyword evidence="3" id="KW-1185">Reference proteome</keyword>
<keyword evidence="1" id="KW-0472">Membrane</keyword>
<accession>A0A1Q8YEB9</accession>
<comment type="caution">
    <text evidence="2">The sequence shown here is derived from an EMBL/GenBank/DDBJ whole genome shotgun (WGS) entry which is preliminary data.</text>
</comment>
<dbReference type="Pfam" id="PF07963">
    <property type="entry name" value="N_methyl"/>
    <property type="match status" value="1"/>
</dbReference>
<protein>
    <submittedName>
        <fullName evidence="2">Prepilin-type N-terminal cleavage/methylation domain protein</fullName>
    </submittedName>
</protein>
<dbReference type="PROSITE" id="PS00409">
    <property type="entry name" value="PROKAR_NTER_METHYL"/>
    <property type="match status" value="1"/>
</dbReference>
<feature type="transmembrane region" description="Helical" evidence="1">
    <location>
        <begin position="12"/>
        <end position="34"/>
    </location>
</feature>
<dbReference type="Proteomes" id="UP000185911">
    <property type="component" value="Unassembled WGS sequence"/>
</dbReference>